<dbReference type="OrthoDB" id="4803806at2"/>
<sequence length="272" mass="28147">MVINAVSGKPRPLAERIRRWVVVVIIVSFSAAALAGITVLFGDVDTGPVFEVLLSTALIGTFGVAVLCGATLLARAWQAFGWVTIVVAIASLGWCLMLVWGRSDWGDLTWRLTATASTVTAALAIASLLLLLAGHRAATVRVALFATLGLIAVGVVLTLLPVWDVEFANFDTYLRALGVVWILAALGTVVLPTVSLILRRAQPASPTRPAAGGLGLSLTSVERINTAAAAAGMSPDEFVDSILPAPTAPSSAEATEAAEMAEPLGERPDAAG</sequence>
<keyword evidence="2" id="KW-0812">Transmembrane</keyword>
<reference evidence="3 4" key="1">
    <citation type="submission" date="2019-06" db="EMBL/GenBank/DDBJ databases">
        <title>Sequencing the genomes of 1000 actinobacteria strains.</title>
        <authorList>
            <person name="Klenk H.-P."/>
        </authorList>
    </citation>
    <scope>NUCLEOTIDE SEQUENCE [LARGE SCALE GENOMIC DNA]</scope>
    <source>
        <strain evidence="3 4">DSM 8803</strain>
    </source>
</reference>
<evidence type="ECO:0000313" key="3">
    <source>
        <dbReference type="EMBL" id="TQL44135.1"/>
    </source>
</evidence>
<feature type="transmembrane region" description="Helical" evidence="2">
    <location>
        <begin position="80"/>
        <end position="100"/>
    </location>
</feature>
<evidence type="ECO:0000256" key="1">
    <source>
        <dbReference type="SAM" id="MobiDB-lite"/>
    </source>
</evidence>
<dbReference type="Proteomes" id="UP000319094">
    <property type="component" value="Unassembled WGS sequence"/>
</dbReference>
<feature type="transmembrane region" description="Helical" evidence="2">
    <location>
        <begin position="112"/>
        <end position="133"/>
    </location>
</feature>
<evidence type="ECO:0000256" key="2">
    <source>
        <dbReference type="SAM" id="Phobius"/>
    </source>
</evidence>
<feature type="transmembrane region" description="Helical" evidence="2">
    <location>
        <begin position="142"/>
        <end position="163"/>
    </location>
</feature>
<proteinExistence type="predicted"/>
<dbReference type="RefSeq" id="WP_141887354.1">
    <property type="nucleotide sequence ID" value="NZ_BAAAUY010000011.1"/>
</dbReference>
<comment type="caution">
    <text evidence="3">The sequence shown here is derived from an EMBL/GenBank/DDBJ whole genome shotgun (WGS) entry which is preliminary data.</text>
</comment>
<protein>
    <submittedName>
        <fullName evidence="3">Uncharacterized protein</fullName>
    </submittedName>
</protein>
<keyword evidence="4" id="KW-1185">Reference proteome</keyword>
<dbReference type="AlphaFoldDB" id="A0A542Y7V0"/>
<feature type="compositionally biased region" description="Low complexity" evidence="1">
    <location>
        <begin position="244"/>
        <end position="263"/>
    </location>
</feature>
<feature type="region of interest" description="Disordered" evidence="1">
    <location>
        <begin position="242"/>
        <end position="272"/>
    </location>
</feature>
<keyword evidence="2" id="KW-1133">Transmembrane helix</keyword>
<feature type="transmembrane region" description="Helical" evidence="2">
    <location>
        <begin position="175"/>
        <end position="198"/>
    </location>
</feature>
<keyword evidence="2" id="KW-0472">Membrane</keyword>
<gene>
    <name evidence="3" type="ORF">FB468_2182</name>
</gene>
<organism evidence="3 4">
    <name type="scientific">Leucobacter komagatae</name>
    <dbReference type="NCBI Taxonomy" id="55969"/>
    <lineage>
        <taxon>Bacteria</taxon>
        <taxon>Bacillati</taxon>
        <taxon>Actinomycetota</taxon>
        <taxon>Actinomycetes</taxon>
        <taxon>Micrococcales</taxon>
        <taxon>Microbacteriaceae</taxon>
        <taxon>Leucobacter</taxon>
    </lineage>
</organism>
<name>A0A542Y7V0_9MICO</name>
<accession>A0A542Y7V0</accession>
<dbReference type="EMBL" id="VFON01000001">
    <property type="protein sequence ID" value="TQL44135.1"/>
    <property type="molecule type" value="Genomic_DNA"/>
</dbReference>
<feature type="transmembrane region" description="Helical" evidence="2">
    <location>
        <begin position="53"/>
        <end position="73"/>
    </location>
</feature>
<evidence type="ECO:0000313" key="4">
    <source>
        <dbReference type="Proteomes" id="UP000319094"/>
    </source>
</evidence>
<feature type="transmembrane region" description="Helical" evidence="2">
    <location>
        <begin position="20"/>
        <end position="41"/>
    </location>
</feature>